<name>A0A1S7DVY0_RIEAN</name>
<reference evidence="1 2" key="1">
    <citation type="submission" date="2015-06" db="EMBL/GenBank/DDBJ databases">
        <title>R. anatipestifer strain HXb2 is the most virulent strain so far, and the genome sequence would help us uncover the pathogenesis.</title>
        <authorList>
            <person name="Hu Q."/>
            <person name="Qi J."/>
            <person name="Bo H."/>
            <person name="Liu G."/>
            <person name="Tao M."/>
            <person name="Ding Y."/>
            <person name="Xue Y."/>
        </authorList>
    </citation>
    <scope>NUCLEOTIDE SEQUENCE [LARGE SCALE GENOMIC DNA]</scope>
    <source>
        <strain evidence="1 2">HXb2</strain>
    </source>
</reference>
<dbReference type="EMBL" id="CP011859">
    <property type="protein sequence ID" value="AQY23285.1"/>
    <property type="molecule type" value="Genomic_DNA"/>
</dbReference>
<evidence type="ECO:0000313" key="1">
    <source>
        <dbReference type="EMBL" id="AQY23285.1"/>
    </source>
</evidence>
<protein>
    <submittedName>
        <fullName evidence="1">Uncharacterized protein</fullName>
    </submittedName>
</protein>
<sequence>MLAVFSPLLRKAPPLYAISAKDSDSRMTEVDISNGKFNFNGEFFKPQIETESVGSHTVGKNLYSNMSLNGIVKNIPFRATGYYKNKELKSISLTIESEYLKANYHPPKDIDFRDYLTPYVDYWKQLTEELINEMLKSKKRNFSWGKVQVKVDPRNPTVYCEIKYY</sequence>
<gene>
    <name evidence="1" type="ORF">AB406_2356</name>
</gene>
<evidence type="ECO:0000313" key="2">
    <source>
        <dbReference type="Proteomes" id="UP000189883"/>
    </source>
</evidence>
<dbReference type="Proteomes" id="UP000189883">
    <property type="component" value="Chromosome"/>
</dbReference>
<accession>A0A1S7DVY0</accession>
<organism evidence="1 2">
    <name type="scientific">Riemerella anatipestifer</name>
    <name type="common">Moraxella anatipestifer</name>
    <dbReference type="NCBI Taxonomy" id="34085"/>
    <lineage>
        <taxon>Bacteria</taxon>
        <taxon>Pseudomonadati</taxon>
        <taxon>Bacteroidota</taxon>
        <taxon>Flavobacteriia</taxon>
        <taxon>Flavobacteriales</taxon>
        <taxon>Weeksellaceae</taxon>
        <taxon>Riemerella</taxon>
    </lineage>
</organism>
<dbReference type="AlphaFoldDB" id="A0A1S7DVY0"/>
<proteinExistence type="predicted"/>